<gene>
    <name evidence="1" type="ORF">Q5P01_023917</name>
</gene>
<evidence type="ECO:0000313" key="2">
    <source>
        <dbReference type="Proteomes" id="UP001187415"/>
    </source>
</evidence>
<name>A0AA88JAU5_CHASR</name>
<dbReference type="InterPro" id="IPR036048">
    <property type="entry name" value="Interleukin_8-like_sf"/>
</dbReference>
<proteinExistence type="predicted"/>
<dbReference type="EMBL" id="JAUPFM010000019">
    <property type="protein sequence ID" value="KAK2820958.1"/>
    <property type="molecule type" value="Genomic_DNA"/>
</dbReference>
<dbReference type="Proteomes" id="UP001187415">
    <property type="component" value="Unassembled WGS sequence"/>
</dbReference>
<accession>A0AA88JAU5</accession>
<dbReference type="GO" id="GO:0008009">
    <property type="term" value="F:chemokine activity"/>
    <property type="evidence" value="ECO:0007669"/>
    <property type="project" value="InterPro"/>
</dbReference>
<organism evidence="1 2">
    <name type="scientific">Channa striata</name>
    <name type="common">Snakehead murrel</name>
    <name type="synonym">Ophicephalus striatus</name>
    <dbReference type="NCBI Taxonomy" id="64152"/>
    <lineage>
        <taxon>Eukaryota</taxon>
        <taxon>Metazoa</taxon>
        <taxon>Chordata</taxon>
        <taxon>Craniata</taxon>
        <taxon>Vertebrata</taxon>
        <taxon>Euteleostomi</taxon>
        <taxon>Actinopterygii</taxon>
        <taxon>Neopterygii</taxon>
        <taxon>Teleostei</taxon>
        <taxon>Neoteleostei</taxon>
        <taxon>Acanthomorphata</taxon>
        <taxon>Anabantaria</taxon>
        <taxon>Anabantiformes</taxon>
        <taxon>Channoidei</taxon>
        <taxon>Channidae</taxon>
        <taxon>Channa</taxon>
    </lineage>
</organism>
<comment type="caution">
    <text evidence="1">The sequence shown here is derived from an EMBL/GenBank/DDBJ whole genome shotgun (WGS) entry which is preliminary data.</text>
</comment>
<dbReference type="AlphaFoldDB" id="A0AA88JAU5"/>
<dbReference type="Gene3D" id="2.40.50.40">
    <property type="match status" value="1"/>
</dbReference>
<evidence type="ECO:0000313" key="1">
    <source>
        <dbReference type="EMBL" id="KAK2820958.1"/>
    </source>
</evidence>
<sequence>MLSLPEQGCSQCYRSAPRGRGHVAPSCCISVSKARIKERISSCYEQKDTFARCKIHAFILVTVNKNSIVWTQVPNGSKYN</sequence>
<dbReference type="GO" id="GO:0005576">
    <property type="term" value="C:extracellular region"/>
    <property type="evidence" value="ECO:0007669"/>
    <property type="project" value="InterPro"/>
</dbReference>
<keyword evidence="2" id="KW-1185">Reference proteome</keyword>
<dbReference type="SUPFAM" id="SSF54117">
    <property type="entry name" value="Interleukin 8-like chemokines"/>
    <property type="match status" value="1"/>
</dbReference>
<protein>
    <submittedName>
        <fullName evidence="1">Uncharacterized protein</fullName>
    </submittedName>
</protein>
<reference evidence="1" key="1">
    <citation type="submission" date="2023-07" db="EMBL/GenBank/DDBJ databases">
        <title>Chromosome-level Genome Assembly of Striped Snakehead (Channa striata).</title>
        <authorList>
            <person name="Liu H."/>
        </authorList>
    </citation>
    <scope>NUCLEOTIDE SEQUENCE</scope>
    <source>
        <strain evidence="1">Gz</strain>
        <tissue evidence="1">Muscle</tissue>
    </source>
</reference>
<dbReference type="GO" id="GO:0006955">
    <property type="term" value="P:immune response"/>
    <property type="evidence" value="ECO:0007669"/>
    <property type="project" value="InterPro"/>
</dbReference>